<evidence type="ECO:0000313" key="2">
    <source>
        <dbReference type="EMBL" id="THU84386.1"/>
    </source>
</evidence>
<evidence type="ECO:0000313" key="3">
    <source>
        <dbReference type="Proteomes" id="UP000297245"/>
    </source>
</evidence>
<dbReference type="EMBL" id="ML179602">
    <property type="protein sequence ID" value="THU84386.1"/>
    <property type="molecule type" value="Genomic_DNA"/>
</dbReference>
<dbReference type="InterPro" id="IPR010730">
    <property type="entry name" value="HET"/>
</dbReference>
<evidence type="ECO:0000259" key="1">
    <source>
        <dbReference type="Pfam" id="PF06985"/>
    </source>
</evidence>
<dbReference type="PANTHER" id="PTHR10622">
    <property type="entry name" value="HET DOMAIN-CONTAINING PROTEIN"/>
    <property type="match status" value="1"/>
</dbReference>
<name>A0A4S8L6V9_DENBC</name>
<keyword evidence="3" id="KW-1185">Reference proteome</keyword>
<dbReference type="PANTHER" id="PTHR10622:SF10">
    <property type="entry name" value="HET DOMAIN-CONTAINING PROTEIN"/>
    <property type="match status" value="1"/>
</dbReference>
<feature type="domain" description="Heterokaryon incompatibility" evidence="1">
    <location>
        <begin position="21"/>
        <end position="113"/>
    </location>
</feature>
<dbReference type="Proteomes" id="UP000297245">
    <property type="component" value="Unassembled WGS sequence"/>
</dbReference>
<dbReference type="AlphaFoldDB" id="A0A4S8L6V9"/>
<reference evidence="2 3" key="1">
    <citation type="journal article" date="2019" name="Nat. Ecol. Evol.">
        <title>Megaphylogeny resolves global patterns of mushroom evolution.</title>
        <authorList>
            <person name="Varga T."/>
            <person name="Krizsan K."/>
            <person name="Foldi C."/>
            <person name="Dima B."/>
            <person name="Sanchez-Garcia M."/>
            <person name="Sanchez-Ramirez S."/>
            <person name="Szollosi G.J."/>
            <person name="Szarkandi J.G."/>
            <person name="Papp V."/>
            <person name="Albert L."/>
            <person name="Andreopoulos W."/>
            <person name="Angelini C."/>
            <person name="Antonin V."/>
            <person name="Barry K.W."/>
            <person name="Bougher N.L."/>
            <person name="Buchanan P."/>
            <person name="Buyck B."/>
            <person name="Bense V."/>
            <person name="Catcheside P."/>
            <person name="Chovatia M."/>
            <person name="Cooper J."/>
            <person name="Damon W."/>
            <person name="Desjardin D."/>
            <person name="Finy P."/>
            <person name="Geml J."/>
            <person name="Haridas S."/>
            <person name="Hughes K."/>
            <person name="Justo A."/>
            <person name="Karasinski D."/>
            <person name="Kautmanova I."/>
            <person name="Kiss B."/>
            <person name="Kocsube S."/>
            <person name="Kotiranta H."/>
            <person name="LaButti K.M."/>
            <person name="Lechner B.E."/>
            <person name="Liimatainen K."/>
            <person name="Lipzen A."/>
            <person name="Lukacs Z."/>
            <person name="Mihaltcheva S."/>
            <person name="Morgado L.N."/>
            <person name="Niskanen T."/>
            <person name="Noordeloos M.E."/>
            <person name="Ohm R.A."/>
            <person name="Ortiz-Santana B."/>
            <person name="Ovrebo C."/>
            <person name="Racz N."/>
            <person name="Riley R."/>
            <person name="Savchenko A."/>
            <person name="Shiryaev A."/>
            <person name="Soop K."/>
            <person name="Spirin V."/>
            <person name="Szebenyi C."/>
            <person name="Tomsovsky M."/>
            <person name="Tulloss R.E."/>
            <person name="Uehling J."/>
            <person name="Grigoriev I.V."/>
            <person name="Vagvolgyi C."/>
            <person name="Papp T."/>
            <person name="Martin F.M."/>
            <person name="Miettinen O."/>
            <person name="Hibbett D.S."/>
            <person name="Nagy L.G."/>
        </authorList>
    </citation>
    <scope>NUCLEOTIDE SEQUENCE [LARGE SCALE GENOMIC DNA]</scope>
    <source>
        <strain evidence="2 3">CBS 962.96</strain>
    </source>
</reference>
<organism evidence="2 3">
    <name type="scientific">Dendrothele bispora (strain CBS 962.96)</name>
    <dbReference type="NCBI Taxonomy" id="1314807"/>
    <lineage>
        <taxon>Eukaryota</taxon>
        <taxon>Fungi</taxon>
        <taxon>Dikarya</taxon>
        <taxon>Basidiomycota</taxon>
        <taxon>Agaricomycotina</taxon>
        <taxon>Agaricomycetes</taxon>
        <taxon>Agaricomycetidae</taxon>
        <taxon>Agaricales</taxon>
        <taxon>Agaricales incertae sedis</taxon>
        <taxon>Dendrothele</taxon>
    </lineage>
</organism>
<protein>
    <submittedName>
        <fullName evidence="2">HET-domain-containing protein</fullName>
    </submittedName>
</protein>
<proteinExistence type="predicted"/>
<dbReference type="Pfam" id="PF06985">
    <property type="entry name" value="HET"/>
    <property type="match status" value="1"/>
</dbReference>
<dbReference type="OrthoDB" id="5122891at2759"/>
<gene>
    <name evidence="2" type="ORF">K435DRAFT_404674</name>
</gene>
<sequence length="404" mass="46033">MRLLNTETYELKEFYTDVPKYAILSHTWYSTEEEVTFQDLQKPEVAGEKTRGWRKVKRACAYAQMYQFEWIWIDSCCINKESSAELSEAINSMYQYYLEAEVCYVYLSDVIAKEDPRSVNSAFRRSRWFRRGWTLQELLAPGYVEFLDKNWKKIGTKWSLHDAISAITTIPRPALKGGDLDKYSIAQRMSWAAMRETTRAEDRAYCLMGLFGVNMSPIYGEGDVKAFIRLQQEIIKISDDRSIFAWIAATDDGEPRGLFARSPYEFRSSGDVSISDSDVLDTKSSFSFNNNGLHIHLPLVPVKNNPGEFRASLHCRSGGDSSYLSVYLQRATSGGGYVRSRAREVRLDSSSPSIDNLKDVVVKEKQLSQRLTRGRRQSPLTLPPGVILPNGCYCLLPNEGEPCI</sequence>
<accession>A0A4S8L6V9</accession>